<name>A0A8H6YHY3_9AGAR</name>
<keyword evidence="1" id="KW-0812">Transmembrane</keyword>
<organism evidence="2 3">
    <name type="scientific">Mycena sanguinolenta</name>
    <dbReference type="NCBI Taxonomy" id="230812"/>
    <lineage>
        <taxon>Eukaryota</taxon>
        <taxon>Fungi</taxon>
        <taxon>Dikarya</taxon>
        <taxon>Basidiomycota</taxon>
        <taxon>Agaricomycotina</taxon>
        <taxon>Agaricomycetes</taxon>
        <taxon>Agaricomycetidae</taxon>
        <taxon>Agaricales</taxon>
        <taxon>Marasmiineae</taxon>
        <taxon>Mycenaceae</taxon>
        <taxon>Mycena</taxon>
    </lineage>
</organism>
<dbReference type="OrthoDB" id="10424007at2759"/>
<evidence type="ECO:0000313" key="2">
    <source>
        <dbReference type="EMBL" id="KAF7361485.1"/>
    </source>
</evidence>
<feature type="transmembrane region" description="Helical" evidence="1">
    <location>
        <begin position="32"/>
        <end position="52"/>
    </location>
</feature>
<keyword evidence="1" id="KW-0472">Membrane</keyword>
<accession>A0A8H6YHY3</accession>
<evidence type="ECO:0000256" key="1">
    <source>
        <dbReference type="SAM" id="Phobius"/>
    </source>
</evidence>
<keyword evidence="3" id="KW-1185">Reference proteome</keyword>
<dbReference type="EMBL" id="JACAZH010000008">
    <property type="protein sequence ID" value="KAF7361485.1"/>
    <property type="molecule type" value="Genomic_DNA"/>
</dbReference>
<gene>
    <name evidence="2" type="ORF">MSAN_01181800</name>
</gene>
<protein>
    <submittedName>
        <fullName evidence="2">Uncharacterized protein</fullName>
    </submittedName>
</protein>
<evidence type="ECO:0000313" key="3">
    <source>
        <dbReference type="Proteomes" id="UP000623467"/>
    </source>
</evidence>
<dbReference type="Proteomes" id="UP000623467">
    <property type="component" value="Unassembled WGS sequence"/>
</dbReference>
<comment type="caution">
    <text evidence="2">The sequence shown here is derived from an EMBL/GenBank/DDBJ whole genome shotgun (WGS) entry which is preliminary data.</text>
</comment>
<dbReference type="AlphaFoldDB" id="A0A8H6YHY3"/>
<sequence>MASSKISSPSSTCSSSDSGCGPTALSLGKLPLFGFLAMLFMLILFIGSFVVYRRRAHLFSNGEWVQSGQRAKIDSIPTQPQLFERHLCSPVSNCGSKHWDTIMPLAVKYKFAPLNSELADRAHEVEHTLLPIWRTSSRTFRRQFAMNPSKIDIALSEKASRSGVEIAYIISMPAGERPERLFEIGVVEVNLSRFGDK</sequence>
<reference evidence="2" key="1">
    <citation type="submission" date="2020-05" db="EMBL/GenBank/DDBJ databases">
        <title>Mycena genomes resolve the evolution of fungal bioluminescence.</title>
        <authorList>
            <person name="Tsai I.J."/>
        </authorList>
    </citation>
    <scope>NUCLEOTIDE SEQUENCE</scope>
    <source>
        <strain evidence="2">160909Yilan</strain>
    </source>
</reference>
<proteinExistence type="predicted"/>
<keyword evidence="1" id="KW-1133">Transmembrane helix</keyword>